<accession>A0A7S0MDA4</accession>
<name>A0A7S0MDA4_9CRYP</name>
<evidence type="ECO:0000256" key="1">
    <source>
        <dbReference type="SAM" id="Coils"/>
    </source>
</evidence>
<organism evidence="2">
    <name type="scientific">Cryptomonas curvata</name>
    <dbReference type="NCBI Taxonomy" id="233186"/>
    <lineage>
        <taxon>Eukaryota</taxon>
        <taxon>Cryptophyceae</taxon>
        <taxon>Cryptomonadales</taxon>
        <taxon>Cryptomonadaceae</taxon>
        <taxon>Cryptomonas</taxon>
    </lineage>
</organism>
<dbReference type="AlphaFoldDB" id="A0A7S0MDA4"/>
<reference evidence="2" key="1">
    <citation type="submission" date="2021-01" db="EMBL/GenBank/DDBJ databases">
        <authorList>
            <person name="Corre E."/>
            <person name="Pelletier E."/>
            <person name="Niang G."/>
            <person name="Scheremetjew M."/>
            <person name="Finn R."/>
            <person name="Kale V."/>
            <person name="Holt S."/>
            <person name="Cochrane G."/>
            <person name="Meng A."/>
            <person name="Brown T."/>
            <person name="Cohen L."/>
        </authorList>
    </citation>
    <scope>NUCLEOTIDE SEQUENCE</scope>
    <source>
        <strain evidence="2">CCAP979/52</strain>
    </source>
</reference>
<proteinExistence type="predicted"/>
<protein>
    <submittedName>
        <fullName evidence="2">Uncharacterized protein</fullName>
    </submittedName>
</protein>
<dbReference type="EMBL" id="HBEZ01028500">
    <property type="protein sequence ID" value="CAD8638081.1"/>
    <property type="molecule type" value="Transcribed_RNA"/>
</dbReference>
<feature type="coiled-coil region" evidence="1">
    <location>
        <begin position="116"/>
        <end position="169"/>
    </location>
</feature>
<keyword evidence="1" id="KW-0175">Coiled coil</keyword>
<gene>
    <name evidence="2" type="ORF">CCUR1050_LOCUS15765</name>
</gene>
<evidence type="ECO:0000313" key="2">
    <source>
        <dbReference type="EMBL" id="CAD8638081.1"/>
    </source>
</evidence>
<feature type="non-terminal residue" evidence="2">
    <location>
        <position position="240"/>
    </location>
</feature>
<sequence>MSVHSNSGANDRFRVIYERGMSVCIQISARLLGGLDPDPSIPLLLNDLRACMEKLNNEHYLRKLHDPEMDNTFDTQLASKISPKSQDNSIRTDEIESLKESFETMAQHSSERASEVAALRKQIGELKDQLRFAHQNMARLEAAHQAETFKAESAEIKRLESELRRLQETPPNMVRESDLLSVIAEMSTVDGAVRHLHGEIDLLKHTNAGLVAGMKQLDGDIEQLQDQLQAYKEEVGSLTA</sequence>